<dbReference type="KEGG" id="psez:HME7025_02052"/>
<dbReference type="Proteomes" id="UP000245468">
    <property type="component" value="Chromosome"/>
</dbReference>
<dbReference type="NCBIfam" id="TIGR03513">
    <property type="entry name" value="GldL_gliding"/>
    <property type="match status" value="1"/>
</dbReference>
<reference evidence="3" key="1">
    <citation type="submission" date="2018-05" db="EMBL/GenBank/DDBJ databases">
        <title>Pseudarcicella sp. HME7025 Genome sequencing and assembly.</title>
        <authorList>
            <person name="Kim H."/>
            <person name="Kang H."/>
            <person name="Joh K."/>
        </authorList>
    </citation>
    <scope>NUCLEOTIDE SEQUENCE [LARGE SCALE GENOMIC DNA]</scope>
    <source>
        <strain evidence="3">HME7025</strain>
    </source>
</reference>
<dbReference type="RefSeq" id="WP_109323648.1">
    <property type="nucleotide sequence ID" value="NZ_CP029346.1"/>
</dbReference>
<accession>A0A2S2DWW8</accession>
<evidence type="ECO:0000313" key="2">
    <source>
        <dbReference type="EMBL" id="AWL09901.1"/>
    </source>
</evidence>
<organism evidence="2 3">
    <name type="scientific">Aquirufa nivalisilvae</name>
    <dbReference type="NCBI Taxonomy" id="2516557"/>
    <lineage>
        <taxon>Bacteria</taxon>
        <taxon>Pseudomonadati</taxon>
        <taxon>Bacteroidota</taxon>
        <taxon>Cytophagia</taxon>
        <taxon>Cytophagales</taxon>
        <taxon>Flectobacillaceae</taxon>
        <taxon>Aquirufa</taxon>
    </lineage>
</organism>
<feature type="domain" description="Gliding motility protein GldL-like N-terminal" evidence="1">
    <location>
        <begin position="8"/>
        <end position="72"/>
    </location>
</feature>
<keyword evidence="3" id="KW-1185">Reference proteome</keyword>
<dbReference type="OrthoDB" id="1466660at2"/>
<dbReference type="InterPro" id="IPR019852">
    <property type="entry name" value="Motility-assoc_prot_GldL"/>
</dbReference>
<dbReference type="InterPro" id="IPR055087">
    <property type="entry name" value="GldL-like_N"/>
</dbReference>
<gene>
    <name evidence="2" type="ORF">HME7025_02052</name>
</gene>
<sequence length="250" mass="26460">MEKSINVIASFGAAVVIVGALFKIVHWDGANEMLMVGMFTEAAIFILFGVLYLQAKPEKSYDWEKVYPELVGGAPVARPTSTGGVDALASLKGLGPEVVEGLTKSLKGLTETANSLQDISKATVATQDFVKSLSSSSESLGTLNKSVSEAASSLGAISVSSAEAAKYAQQYAKAGDQLSTLNTIYETEIQEATKHLKAINSYYGNVNLTVEQMAATQKDAELFKAELAKLNANIQSLNQVYGSMLTAMKG</sequence>
<name>A0A2S2DWW8_9BACT</name>
<protein>
    <recommendedName>
        <fullName evidence="1">Gliding motility protein GldL-like N-terminal domain-containing protein</fullName>
    </recommendedName>
</protein>
<dbReference type="Pfam" id="PF22827">
    <property type="entry name" value="GldL_N"/>
    <property type="match status" value="1"/>
</dbReference>
<evidence type="ECO:0000313" key="3">
    <source>
        <dbReference type="Proteomes" id="UP000245468"/>
    </source>
</evidence>
<proteinExistence type="predicted"/>
<dbReference type="EMBL" id="CP029346">
    <property type="protein sequence ID" value="AWL09901.1"/>
    <property type="molecule type" value="Genomic_DNA"/>
</dbReference>
<dbReference type="AlphaFoldDB" id="A0A2S2DWW8"/>
<evidence type="ECO:0000259" key="1">
    <source>
        <dbReference type="Pfam" id="PF22827"/>
    </source>
</evidence>